<geneLocation type="plasmid" evidence="2">
    <name>Plasmid4 dna</name>
</geneLocation>
<organism evidence="1 2">
    <name type="scientific">Calothrix parasitica NIES-267</name>
    <dbReference type="NCBI Taxonomy" id="1973488"/>
    <lineage>
        <taxon>Bacteria</taxon>
        <taxon>Bacillati</taxon>
        <taxon>Cyanobacteriota</taxon>
        <taxon>Cyanophyceae</taxon>
        <taxon>Nostocales</taxon>
        <taxon>Calotrichaceae</taxon>
        <taxon>Calothrix</taxon>
    </lineage>
</organism>
<dbReference type="EMBL" id="AP018231">
    <property type="protein sequence ID" value="BAY87970.1"/>
    <property type="molecule type" value="Genomic_DNA"/>
</dbReference>
<gene>
    <name evidence="1" type="ORF">NIES267_75120</name>
</gene>
<evidence type="ECO:0000313" key="1">
    <source>
        <dbReference type="EMBL" id="BAY87970.1"/>
    </source>
</evidence>
<evidence type="ECO:0000313" key="2">
    <source>
        <dbReference type="Proteomes" id="UP000218418"/>
    </source>
</evidence>
<dbReference type="Proteomes" id="UP000218418">
    <property type="component" value="Plasmid plasmid4"/>
</dbReference>
<protein>
    <submittedName>
        <fullName evidence="1">Uncharacterized protein</fullName>
    </submittedName>
</protein>
<keyword evidence="1" id="KW-0614">Plasmid</keyword>
<proteinExistence type="predicted"/>
<accession>A0A1Z4M3B1</accession>
<reference evidence="1 2" key="1">
    <citation type="submission" date="2017-06" db="EMBL/GenBank/DDBJ databases">
        <title>Genome sequencing of cyanobaciteial culture collection at National Institute for Environmental Studies (NIES).</title>
        <authorList>
            <person name="Hirose Y."/>
            <person name="Shimura Y."/>
            <person name="Fujisawa T."/>
            <person name="Nakamura Y."/>
            <person name="Kawachi M."/>
        </authorList>
    </citation>
    <scope>NUCLEOTIDE SEQUENCE [LARGE SCALE GENOMIC DNA]</scope>
    <source>
        <strain evidence="1 2">NIES-267</strain>
        <plasmid evidence="2">Plasmid4 dna</plasmid>
    </source>
</reference>
<keyword evidence="2" id="KW-1185">Reference proteome</keyword>
<sequence>MGATLINMNNLHKIESAIDILSSVELDNEESMVANEKEIENLIEELNKIKNKLVYKDYSPNDFLELSKSKEIFEVGYDGMESEVLRKSSLDSLQFCFNNAAKKKCFFMKDYNHLRLHIASSEDLEDGIYQAFVIKV</sequence>
<dbReference type="AlphaFoldDB" id="A0A1Z4M3B1"/>
<name>A0A1Z4M3B1_9CYAN</name>